<evidence type="ECO:0000256" key="1">
    <source>
        <dbReference type="SAM" id="SignalP"/>
    </source>
</evidence>
<feature type="signal peptide" evidence="1">
    <location>
        <begin position="1"/>
        <end position="19"/>
    </location>
</feature>
<name>R7SEI7_CONPW</name>
<reference evidence="3" key="1">
    <citation type="journal article" date="2012" name="Science">
        <title>The Paleozoic origin of enzymatic lignin decomposition reconstructed from 31 fungal genomes.</title>
        <authorList>
            <person name="Floudas D."/>
            <person name="Binder M."/>
            <person name="Riley R."/>
            <person name="Barry K."/>
            <person name="Blanchette R.A."/>
            <person name="Henrissat B."/>
            <person name="Martinez A.T."/>
            <person name="Otillar R."/>
            <person name="Spatafora J.W."/>
            <person name="Yadav J.S."/>
            <person name="Aerts A."/>
            <person name="Benoit I."/>
            <person name="Boyd A."/>
            <person name="Carlson A."/>
            <person name="Copeland A."/>
            <person name="Coutinho P.M."/>
            <person name="de Vries R.P."/>
            <person name="Ferreira P."/>
            <person name="Findley K."/>
            <person name="Foster B."/>
            <person name="Gaskell J."/>
            <person name="Glotzer D."/>
            <person name="Gorecki P."/>
            <person name="Heitman J."/>
            <person name="Hesse C."/>
            <person name="Hori C."/>
            <person name="Igarashi K."/>
            <person name="Jurgens J.A."/>
            <person name="Kallen N."/>
            <person name="Kersten P."/>
            <person name="Kohler A."/>
            <person name="Kuees U."/>
            <person name="Kumar T.K.A."/>
            <person name="Kuo A."/>
            <person name="LaButti K."/>
            <person name="Larrondo L.F."/>
            <person name="Lindquist E."/>
            <person name="Ling A."/>
            <person name="Lombard V."/>
            <person name="Lucas S."/>
            <person name="Lundell T."/>
            <person name="Martin R."/>
            <person name="McLaughlin D.J."/>
            <person name="Morgenstern I."/>
            <person name="Morin E."/>
            <person name="Murat C."/>
            <person name="Nagy L.G."/>
            <person name="Nolan M."/>
            <person name="Ohm R.A."/>
            <person name="Patyshakuliyeva A."/>
            <person name="Rokas A."/>
            <person name="Ruiz-Duenas F.J."/>
            <person name="Sabat G."/>
            <person name="Salamov A."/>
            <person name="Samejima M."/>
            <person name="Schmutz J."/>
            <person name="Slot J.C."/>
            <person name="St John F."/>
            <person name="Stenlid J."/>
            <person name="Sun H."/>
            <person name="Sun S."/>
            <person name="Syed K."/>
            <person name="Tsang A."/>
            <person name="Wiebenga A."/>
            <person name="Young D."/>
            <person name="Pisabarro A."/>
            <person name="Eastwood D.C."/>
            <person name="Martin F."/>
            <person name="Cullen D."/>
            <person name="Grigoriev I.V."/>
            <person name="Hibbett D.S."/>
        </authorList>
    </citation>
    <scope>NUCLEOTIDE SEQUENCE [LARGE SCALE GENOMIC DNA]</scope>
    <source>
        <strain evidence="3">RWD-64-598 SS2</strain>
    </source>
</reference>
<dbReference type="Proteomes" id="UP000053558">
    <property type="component" value="Unassembled WGS sequence"/>
</dbReference>
<dbReference type="GeneID" id="19209672"/>
<dbReference type="OrthoDB" id="3362246at2759"/>
<sequence length="141" mass="14363">MKVQLAVASLVTFVAGSMATLTVNTPTNLVQCEPALITWEGGEEVNFTVLTFFIVTLISPGSIDSVDGKTHENYDIPSGSAYTWVVDIAAGTSIKLVLKDSTGVVSQSAVVAVQAGAGLCGTSHTYDPADGAGSALASIAI</sequence>
<proteinExistence type="predicted"/>
<protein>
    <submittedName>
        <fullName evidence="2">Uncharacterized protein</fullName>
    </submittedName>
</protein>
<dbReference type="KEGG" id="cput:CONPUDRAFT_77883"/>
<feature type="chain" id="PRO_5004455709" evidence="1">
    <location>
        <begin position="20"/>
        <end position="141"/>
    </location>
</feature>
<evidence type="ECO:0000313" key="2">
    <source>
        <dbReference type="EMBL" id="EIW74596.1"/>
    </source>
</evidence>
<gene>
    <name evidence="2" type="ORF">CONPUDRAFT_77883</name>
</gene>
<accession>R7SEI7</accession>
<organism evidence="2 3">
    <name type="scientific">Coniophora puteana (strain RWD-64-598)</name>
    <name type="common">Brown rot fungus</name>
    <dbReference type="NCBI Taxonomy" id="741705"/>
    <lineage>
        <taxon>Eukaryota</taxon>
        <taxon>Fungi</taxon>
        <taxon>Dikarya</taxon>
        <taxon>Basidiomycota</taxon>
        <taxon>Agaricomycotina</taxon>
        <taxon>Agaricomycetes</taxon>
        <taxon>Agaricomycetidae</taxon>
        <taxon>Boletales</taxon>
        <taxon>Coniophorineae</taxon>
        <taxon>Coniophoraceae</taxon>
        <taxon>Coniophora</taxon>
    </lineage>
</organism>
<dbReference type="AlphaFoldDB" id="R7SEI7"/>
<dbReference type="RefSeq" id="XP_007775202.1">
    <property type="nucleotide sequence ID" value="XM_007777012.1"/>
</dbReference>
<evidence type="ECO:0000313" key="3">
    <source>
        <dbReference type="Proteomes" id="UP000053558"/>
    </source>
</evidence>
<keyword evidence="3" id="KW-1185">Reference proteome</keyword>
<keyword evidence="1" id="KW-0732">Signal</keyword>
<dbReference type="EMBL" id="JH711591">
    <property type="protein sequence ID" value="EIW74596.1"/>
    <property type="molecule type" value="Genomic_DNA"/>
</dbReference>